<dbReference type="GO" id="GO:0009236">
    <property type="term" value="P:cobalamin biosynthetic process"/>
    <property type="evidence" value="ECO:0007669"/>
    <property type="project" value="InterPro"/>
</dbReference>
<evidence type="ECO:0000256" key="1">
    <source>
        <dbReference type="SAM" id="MobiDB-lite"/>
    </source>
</evidence>
<dbReference type="InterPro" id="IPR002750">
    <property type="entry name" value="CobE/GbiG_C"/>
</dbReference>
<dbReference type="Proteomes" id="UP000001930">
    <property type="component" value="Chromosome I"/>
</dbReference>
<dbReference type="Gene3D" id="3.30.420.180">
    <property type="entry name" value="CobE/GbiG C-terminal domain"/>
    <property type="match status" value="1"/>
</dbReference>
<organism evidence="3 4">
    <name type="scientific">Burkholderia thailandensis (strain ATCC 700388 / DSM 13276 / CCUG 48851 / CIP 106301 / E264)</name>
    <dbReference type="NCBI Taxonomy" id="271848"/>
    <lineage>
        <taxon>Bacteria</taxon>
        <taxon>Pseudomonadati</taxon>
        <taxon>Pseudomonadota</taxon>
        <taxon>Betaproteobacteria</taxon>
        <taxon>Burkholderiales</taxon>
        <taxon>Burkholderiaceae</taxon>
        <taxon>Burkholderia</taxon>
        <taxon>pseudomallei group</taxon>
    </lineage>
</organism>
<reference evidence="3 4" key="1">
    <citation type="journal article" date="2005" name="BMC Genomics">
        <title>Bacterial genome adaptation to niches: divergence of the potential virulence genes in three Burkholderia species of different survival strategies.</title>
        <authorList>
            <person name="Kim H.S."/>
            <person name="Schell M.A."/>
            <person name="Yu Y."/>
            <person name="Ulrich R.L."/>
            <person name="Sarria S.H."/>
            <person name="Nierman W.C."/>
            <person name="DeShazer D."/>
        </authorList>
    </citation>
    <scope>NUCLEOTIDE SEQUENCE [LARGE SCALE GENOMIC DNA]</scope>
    <source>
        <strain evidence="4">ATCC 700388 / DSM 13276 / CCUG 48851 / CIP 106301 / E264</strain>
    </source>
</reference>
<feature type="region of interest" description="Disordered" evidence="1">
    <location>
        <begin position="52"/>
        <end position="73"/>
    </location>
</feature>
<keyword evidence="4" id="KW-1185">Reference proteome</keyword>
<feature type="domain" description="CobE/GbiG C-terminal" evidence="2">
    <location>
        <begin position="181"/>
        <end position="315"/>
    </location>
</feature>
<dbReference type="PANTHER" id="PTHR37477:SF1">
    <property type="entry name" value="COBALT-PRECORRIN-5A HYDROLASE"/>
    <property type="match status" value="1"/>
</dbReference>
<dbReference type="InterPro" id="IPR052553">
    <property type="entry name" value="CbiG_hydrolase"/>
</dbReference>
<name>Q2SVW8_BURTA</name>
<dbReference type="SUPFAM" id="SSF159664">
    <property type="entry name" value="CobE/GbiG C-terminal domain-like"/>
    <property type="match status" value="1"/>
</dbReference>
<dbReference type="HOGENOM" id="CLU_876257_0_0_4"/>
<evidence type="ECO:0000313" key="4">
    <source>
        <dbReference type="Proteomes" id="UP000001930"/>
    </source>
</evidence>
<dbReference type="Pfam" id="PF01890">
    <property type="entry name" value="CbiG_C"/>
    <property type="match status" value="1"/>
</dbReference>
<feature type="region of interest" description="Disordered" evidence="1">
    <location>
        <begin position="86"/>
        <end position="152"/>
    </location>
</feature>
<evidence type="ECO:0000259" key="2">
    <source>
        <dbReference type="Pfam" id="PF01890"/>
    </source>
</evidence>
<dbReference type="PANTHER" id="PTHR37477">
    <property type="entry name" value="COBALT-PRECORRIN-5A HYDROLASE"/>
    <property type="match status" value="1"/>
</dbReference>
<dbReference type="InterPro" id="IPR036518">
    <property type="entry name" value="CobE/GbiG_C_sf"/>
</dbReference>
<sequence>MRTRRVKADKRFRQGCAGAPPRAIGAGRAAKRLGRPRGRRCAIVCARSVPGRALARPGKRETGSGQPAQPVLPPQRYAACDARRRASRIPPSRHCPHGREGGGMASGQPGYRPTHGASRARRTPGFPREAETGAPSTQPMPFDNRPAAGRRSPKPHDFFRFTQPQPARARCARGPPMMRVALGIGCRAGRPADAIEAAIRAALARLPGASFAAVGVVATLDAKAREPGLVECCARHGWPLAAFSRDEIAAHLARLARLARLGRDASLAARAPPCAAARARFGVDGVCEPCALLAAPNGALIVRKLALDGVTAALAGPL</sequence>
<evidence type="ECO:0000313" key="3">
    <source>
        <dbReference type="EMBL" id="ABC37804.1"/>
    </source>
</evidence>
<dbReference type="KEGG" id="bte:BTH_I2410"/>
<dbReference type="AlphaFoldDB" id="Q2SVW8"/>
<gene>
    <name evidence="3" type="ordered locus">BTH_I2410</name>
</gene>
<protein>
    <submittedName>
        <fullName evidence="3">CbiG</fullName>
    </submittedName>
</protein>
<proteinExistence type="predicted"/>
<accession>Q2SVW8</accession>
<dbReference type="EMBL" id="CP000086">
    <property type="protein sequence ID" value="ABC37804.1"/>
    <property type="molecule type" value="Genomic_DNA"/>
</dbReference>